<dbReference type="Proteomes" id="UP000218282">
    <property type="component" value="Unassembled WGS sequence"/>
</dbReference>
<dbReference type="AlphaFoldDB" id="A0A2A5S181"/>
<name>A0A2A5S181_9LACT</name>
<comment type="caution">
    <text evidence="2">The sequence shown here is derived from an EMBL/GenBank/DDBJ whole genome shotgun (WGS) entry which is preliminary data.</text>
</comment>
<sequence>MFNRIKNDKGITMDKTLKLAPLDASNLAASVALFIDTFTQAPWYDTFESTKQVETFFENHLANNYFVGYVLYAGETVIGLSLGFKKPWINGMEYYIDQFCVGISYQGQGIGSQFMQLIEADISGKSLGAIILNTEAGYPAEQFYLKNGFEVLKGLMILAK</sequence>
<keyword evidence="3" id="KW-1185">Reference proteome</keyword>
<dbReference type="PROSITE" id="PS51186">
    <property type="entry name" value="GNAT"/>
    <property type="match status" value="1"/>
</dbReference>
<accession>A0A2A5S181</accession>
<dbReference type="Pfam" id="PF00583">
    <property type="entry name" value="Acetyltransf_1"/>
    <property type="match status" value="1"/>
</dbReference>
<keyword evidence="2" id="KW-0808">Transferase</keyword>
<dbReference type="SUPFAM" id="SSF55729">
    <property type="entry name" value="Acyl-CoA N-acyltransferases (Nat)"/>
    <property type="match status" value="1"/>
</dbReference>
<evidence type="ECO:0000259" key="1">
    <source>
        <dbReference type="PROSITE" id="PS51186"/>
    </source>
</evidence>
<evidence type="ECO:0000313" key="3">
    <source>
        <dbReference type="Proteomes" id="UP000218282"/>
    </source>
</evidence>
<reference evidence="2 3" key="1">
    <citation type="submission" date="2014-12" db="EMBL/GenBank/DDBJ databases">
        <title>Draft genome sequences of 10 type strains of Lactococcus.</title>
        <authorList>
            <person name="Sun Z."/>
            <person name="Zhong Z."/>
            <person name="Liu W."/>
            <person name="Zhang W."/>
            <person name="Zhang H."/>
        </authorList>
    </citation>
    <scope>NUCLEOTIDE SEQUENCE [LARGE SCALE GENOMIC DNA]</scope>
    <source>
        <strain evidence="2 3">DSM 6634</strain>
    </source>
</reference>
<feature type="domain" description="N-acetyltransferase" evidence="1">
    <location>
        <begin position="17"/>
        <end position="160"/>
    </location>
</feature>
<gene>
    <name evidence="2" type="ORF">RU86_GL002072</name>
</gene>
<dbReference type="GO" id="GO:0016747">
    <property type="term" value="F:acyltransferase activity, transferring groups other than amino-acyl groups"/>
    <property type="evidence" value="ECO:0007669"/>
    <property type="project" value="InterPro"/>
</dbReference>
<dbReference type="InterPro" id="IPR000182">
    <property type="entry name" value="GNAT_dom"/>
</dbReference>
<proteinExistence type="predicted"/>
<evidence type="ECO:0000313" key="2">
    <source>
        <dbReference type="EMBL" id="PCS07297.1"/>
    </source>
</evidence>
<organism evidence="2 3">
    <name type="scientific">Pseudolactococcus piscium</name>
    <dbReference type="NCBI Taxonomy" id="1364"/>
    <lineage>
        <taxon>Bacteria</taxon>
        <taxon>Bacillati</taxon>
        <taxon>Bacillota</taxon>
        <taxon>Bacilli</taxon>
        <taxon>Lactobacillales</taxon>
        <taxon>Streptococcaceae</taxon>
        <taxon>Pseudolactococcus</taxon>
    </lineage>
</organism>
<dbReference type="CDD" id="cd04301">
    <property type="entry name" value="NAT_SF"/>
    <property type="match status" value="1"/>
</dbReference>
<dbReference type="Gene3D" id="3.40.630.30">
    <property type="match status" value="1"/>
</dbReference>
<dbReference type="EMBL" id="JXJW01000007">
    <property type="protein sequence ID" value="PCS07297.1"/>
    <property type="molecule type" value="Genomic_DNA"/>
</dbReference>
<dbReference type="InterPro" id="IPR016181">
    <property type="entry name" value="Acyl_CoA_acyltransferase"/>
</dbReference>
<protein>
    <submittedName>
        <fullName evidence="2">GCN5-related N-acetyltransferase</fullName>
    </submittedName>
</protein>